<dbReference type="InterPro" id="IPR029063">
    <property type="entry name" value="SAM-dependent_MTases_sf"/>
</dbReference>
<dbReference type="EMBL" id="CADCXU010014012">
    <property type="protein sequence ID" value="CAB0003850.1"/>
    <property type="molecule type" value="Genomic_DNA"/>
</dbReference>
<gene>
    <name evidence="2" type="ORF">NTEN_LOCUS9327</name>
</gene>
<dbReference type="Gene3D" id="3.40.50.150">
    <property type="entry name" value="Vaccinia Virus protein VP39"/>
    <property type="match status" value="1"/>
</dbReference>
<dbReference type="SUPFAM" id="SSF53335">
    <property type="entry name" value="S-adenosyl-L-methionine-dependent methyltransferases"/>
    <property type="match status" value="1"/>
</dbReference>
<sequence>MALCAAAAERNKQPILNALRQYLNLTASSQEKLLEISSGSGQHVAHIAPNYPNITFQPTEVEKASLRSIQAYVDENGLGNVEPPQFLDVRSSSDQWLNGAIADGSYDYILNINMMHISDWSCTEGLFAGSGRILKPGGLLFTYGPFAVDGVITPESNVRFDLGLRQSNASWGLRDIQRQLVPLALKHGIDLKAVHDLPANNKLLVWKKQDGS</sequence>
<reference evidence="2 3" key="1">
    <citation type="submission" date="2020-02" db="EMBL/GenBank/DDBJ databases">
        <authorList>
            <person name="Ferguson B K."/>
        </authorList>
    </citation>
    <scope>NUCLEOTIDE SEQUENCE [LARGE SCALE GENOMIC DNA]</scope>
</reference>
<comment type="similarity">
    <text evidence="1">Belongs to the UPF0585 family.</text>
</comment>
<dbReference type="Proteomes" id="UP000479000">
    <property type="component" value="Unassembled WGS sequence"/>
</dbReference>
<accession>A0A6H5GKT5</accession>
<evidence type="ECO:0008006" key="4">
    <source>
        <dbReference type="Google" id="ProtNLM"/>
    </source>
</evidence>
<proteinExistence type="inferred from homology"/>
<dbReference type="InterPro" id="IPR010342">
    <property type="entry name" value="DUF938"/>
</dbReference>
<protein>
    <recommendedName>
        <fullName evidence="4">Methyltransferase-like 26</fullName>
    </recommendedName>
</protein>
<name>A0A6H5GKT5_9HEMI</name>
<dbReference type="PANTHER" id="PTHR20974:SF0">
    <property type="entry name" value="UPF0585 PROTEIN CG18661"/>
    <property type="match status" value="1"/>
</dbReference>
<evidence type="ECO:0000313" key="3">
    <source>
        <dbReference type="Proteomes" id="UP000479000"/>
    </source>
</evidence>
<evidence type="ECO:0000313" key="2">
    <source>
        <dbReference type="EMBL" id="CAB0003850.1"/>
    </source>
</evidence>
<keyword evidence="3" id="KW-1185">Reference proteome</keyword>
<evidence type="ECO:0000256" key="1">
    <source>
        <dbReference type="ARBA" id="ARBA00008308"/>
    </source>
</evidence>
<organism evidence="2 3">
    <name type="scientific">Nesidiocoris tenuis</name>
    <dbReference type="NCBI Taxonomy" id="355587"/>
    <lineage>
        <taxon>Eukaryota</taxon>
        <taxon>Metazoa</taxon>
        <taxon>Ecdysozoa</taxon>
        <taxon>Arthropoda</taxon>
        <taxon>Hexapoda</taxon>
        <taxon>Insecta</taxon>
        <taxon>Pterygota</taxon>
        <taxon>Neoptera</taxon>
        <taxon>Paraneoptera</taxon>
        <taxon>Hemiptera</taxon>
        <taxon>Heteroptera</taxon>
        <taxon>Panheteroptera</taxon>
        <taxon>Cimicomorpha</taxon>
        <taxon>Miridae</taxon>
        <taxon>Dicyphina</taxon>
        <taxon>Nesidiocoris</taxon>
    </lineage>
</organism>
<dbReference type="PANTHER" id="PTHR20974">
    <property type="entry name" value="UPF0585 PROTEIN CG18661"/>
    <property type="match status" value="1"/>
</dbReference>
<dbReference type="AlphaFoldDB" id="A0A6H5GKT5"/>
<dbReference type="Pfam" id="PF06080">
    <property type="entry name" value="DUF938"/>
    <property type="match status" value="1"/>
</dbReference>
<dbReference type="OrthoDB" id="10258744at2759"/>